<dbReference type="InterPro" id="IPR004245">
    <property type="entry name" value="DUF229"/>
</dbReference>
<dbReference type="PANTHER" id="PTHR10974">
    <property type="entry name" value="FI08016P-RELATED"/>
    <property type="match status" value="1"/>
</dbReference>
<accession>A0A0K0G2C4</accession>
<keyword evidence="1" id="KW-1133">Transmembrane helix</keyword>
<dbReference type="GO" id="GO:0005615">
    <property type="term" value="C:extracellular space"/>
    <property type="evidence" value="ECO:0007669"/>
    <property type="project" value="TreeGrafter"/>
</dbReference>
<dbReference type="WBParaSite" id="SVE_1887000.1">
    <property type="protein sequence ID" value="SVE_1887000.1"/>
    <property type="gene ID" value="SVE_1887000"/>
</dbReference>
<feature type="transmembrane region" description="Helical" evidence="1">
    <location>
        <begin position="31"/>
        <end position="49"/>
    </location>
</feature>
<dbReference type="InterPro" id="IPR017850">
    <property type="entry name" value="Alkaline_phosphatase_core_sf"/>
</dbReference>
<dbReference type="AlphaFoldDB" id="A0A0K0G2C4"/>
<proteinExistence type="predicted"/>
<evidence type="ECO:0000256" key="1">
    <source>
        <dbReference type="SAM" id="Phobius"/>
    </source>
</evidence>
<reference evidence="3" key="2">
    <citation type="submission" date="2015-08" db="UniProtKB">
        <authorList>
            <consortium name="WormBaseParasite"/>
        </authorList>
    </citation>
    <scope>IDENTIFICATION</scope>
</reference>
<keyword evidence="1" id="KW-0812">Transmembrane</keyword>
<organism evidence="2 3">
    <name type="scientific">Strongyloides venezuelensis</name>
    <name type="common">Threadworm</name>
    <dbReference type="NCBI Taxonomy" id="75913"/>
    <lineage>
        <taxon>Eukaryota</taxon>
        <taxon>Metazoa</taxon>
        <taxon>Ecdysozoa</taxon>
        <taxon>Nematoda</taxon>
        <taxon>Chromadorea</taxon>
        <taxon>Rhabditida</taxon>
        <taxon>Tylenchina</taxon>
        <taxon>Panagrolaimomorpha</taxon>
        <taxon>Strongyloidoidea</taxon>
        <taxon>Strongyloididae</taxon>
        <taxon>Strongyloides</taxon>
    </lineage>
</organism>
<keyword evidence="1" id="KW-0472">Membrane</keyword>
<dbReference type="STRING" id="75913.A0A0K0G2C4"/>
<keyword evidence="2" id="KW-1185">Reference proteome</keyword>
<evidence type="ECO:0000313" key="3">
    <source>
        <dbReference type="WBParaSite" id="SVE_1887000.1"/>
    </source>
</evidence>
<dbReference type="Pfam" id="PF02995">
    <property type="entry name" value="DUF229"/>
    <property type="match status" value="1"/>
</dbReference>
<protein>
    <submittedName>
        <fullName evidence="3">Sulfatase domain-containing protein</fullName>
    </submittedName>
</protein>
<evidence type="ECO:0000313" key="2">
    <source>
        <dbReference type="Proteomes" id="UP000035680"/>
    </source>
</evidence>
<dbReference type="PANTHER" id="PTHR10974:SF75">
    <property type="entry name" value="SULFATASE DOMAIN-CONTAINING PROTEIN"/>
    <property type="match status" value="1"/>
</dbReference>
<dbReference type="SUPFAM" id="SSF53649">
    <property type="entry name" value="Alkaline phosphatase-like"/>
    <property type="match status" value="1"/>
</dbReference>
<name>A0A0K0G2C4_STRVS</name>
<sequence>MPTTPTTNNEDNPPSGDEIKKNKKFTKKEHLLINCVGGLFVITLVGIFVHSKFNGIMEDNCDKIVDTKYKIKNNDLSCDFNECKPWPKEYKNWLNPNKKSPPCEPVNNNLYYYIEDDVIFIRDEMKSKINCNYTCYLKRNYQKIDIVKTVKIEGKTVLECDVPWVKCYNEEDVKVYENIELVLKRLNETIEERRDFLNLGYSLPNGIKKYNFHVIVIDSLSYYQAVRALNKTRSVLLNHGGIEMKYLNTQGDNSVPNAQGFLLNKFSGNVDSNFLGRPTKINDWGSKDPCNVALDNTTFIFDYYKKMGFVILYNDNSGMETFEFYKCVGFTKKYAHHSTRVRQFFNFFDFNDSKNLIQDDIKNKCSSMTQNIFKYHEDFLKRYQNQPIASLTWELYSVHDDINDIFEKDDYLSDFFERNSKYYKDSFLIVMGDHGYRGGPYMNTEVGKYEHSNPYVLIKPPAELLRNEELISNLKANSIKHISHLDLYATFLDILTEAPKNNFKNLSPYDLSNVVNDKIKGLSLLRPLPDENRSCYDMNIPSKYCLCQPKYKKLDRRQSRETYRSLERVFIKDINKQLEHDNLKEICSQLTLSNDVKDYFIVKSSEGKKTTLFEVSAITKPGEGSFRAYYNQNYTLMNDIIRTNMYRDQAELCNKDSPYRKFCYCKMLLKK</sequence>
<reference evidence="2" key="1">
    <citation type="submission" date="2014-07" db="EMBL/GenBank/DDBJ databases">
        <authorList>
            <person name="Martin A.A"/>
            <person name="De Silva N."/>
        </authorList>
    </citation>
    <scope>NUCLEOTIDE SEQUENCE</scope>
</reference>
<dbReference type="Proteomes" id="UP000035680">
    <property type="component" value="Unassembled WGS sequence"/>
</dbReference>